<dbReference type="InterPro" id="IPR000073">
    <property type="entry name" value="AB_hydrolase_1"/>
</dbReference>
<dbReference type="PRINTS" id="PR00412">
    <property type="entry name" value="EPOXHYDRLASE"/>
</dbReference>
<dbReference type="Pfam" id="PF00561">
    <property type="entry name" value="Abhydrolase_1"/>
    <property type="match status" value="1"/>
</dbReference>
<gene>
    <name evidence="2" type="ORF">ACG0Z6_03280</name>
</gene>
<dbReference type="InterPro" id="IPR000639">
    <property type="entry name" value="Epox_hydrolase-like"/>
</dbReference>
<accession>A0ABW7FSF4</accession>
<dbReference type="SUPFAM" id="SSF53474">
    <property type="entry name" value="alpha/beta-Hydrolases"/>
    <property type="match status" value="1"/>
</dbReference>
<organism evidence="2 3">
    <name type="scientific">Roseateles rivi</name>
    <dbReference type="NCBI Taxonomy" id="3299028"/>
    <lineage>
        <taxon>Bacteria</taxon>
        <taxon>Pseudomonadati</taxon>
        <taxon>Pseudomonadota</taxon>
        <taxon>Betaproteobacteria</taxon>
        <taxon>Burkholderiales</taxon>
        <taxon>Sphaerotilaceae</taxon>
        <taxon>Roseateles</taxon>
    </lineage>
</organism>
<sequence length="299" mass="33837">MSLYTPTRTARSSFVTLRGLRQHLLQWGPPPGPETPLLVLLHGWMDVAASFQFLVDAMAQDRAVVALDWRGFGHSDGTPADGYWFPDYLGDLDALLDLLSPQASVDLLGHSMGGNVVMSYAGVRPRRVRRLINLEGFGLPDTQPEQAPGRLAMWLDELRQRPELRHYPSADAVALRLRKNNPRLSPDKAQWLARQWARELPDGQWQLLADPLHKRSHPMLYRSAEILAGWRLIQAPTLWVQGEHSSPTQIFGDRYGDAELQQRLACVPQLQRQRLAQAGHMLHHDQPQALAQLLERFLA</sequence>
<comment type="caution">
    <text evidence="2">The sequence shown here is derived from an EMBL/GenBank/DDBJ whole genome shotgun (WGS) entry which is preliminary data.</text>
</comment>
<dbReference type="Proteomes" id="UP001606099">
    <property type="component" value="Unassembled WGS sequence"/>
</dbReference>
<dbReference type="PANTHER" id="PTHR43798">
    <property type="entry name" value="MONOACYLGLYCEROL LIPASE"/>
    <property type="match status" value="1"/>
</dbReference>
<dbReference type="InterPro" id="IPR050266">
    <property type="entry name" value="AB_hydrolase_sf"/>
</dbReference>
<name>A0ABW7FSF4_9BURK</name>
<reference evidence="2 3" key="1">
    <citation type="submission" date="2024-08" db="EMBL/GenBank/DDBJ databases">
        <authorList>
            <person name="Lu H."/>
        </authorList>
    </citation>
    <scope>NUCLEOTIDE SEQUENCE [LARGE SCALE GENOMIC DNA]</scope>
    <source>
        <strain evidence="2 3">BYS180W</strain>
    </source>
</reference>
<dbReference type="EMBL" id="JBIGHZ010000001">
    <property type="protein sequence ID" value="MFG6447261.1"/>
    <property type="molecule type" value="Genomic_DNA"/>
</dbReference>
<evidence type="ECO:0000259" key="1">
    <source>
        <dbReference type="Pfam" id="PF00561"/>
    </source>
</evidence>
<dbReference type="PANTHER" id="PTHR43798:SF33">
    <property type="entry name" value="HYDROLASE, PUTATIVE (AFU_ORTHOLOGUE AFUA_2G14860)-RELATED"/>
    <property type="match status" value="1"/>
</dbReference>
<keyword evidence="2" id="KW-0378">Hydrolase</keyword>
<dbReference type="PRINTS" id="PR00111">
    <property type="entry name" value="ABHYDROLASE"/>
</dbReference>
<evidence type="ECO:0000313" key="2">
    <source>
        <dbReference type="EMBL" id="MFG6447261.1"/>
    </source>
</evidence>
<protein>
    <submittedName>
        <fullName evidence="2">Alpha/beta fold hydrolase</fullName>
    </submittedName>
</protein>
<dbReference type="GO" id="GO:0016787">
    <property type="term" value="F:hydrolase activity"/>
    <property type="evidence" value="ECO:0007669"/>
    <property type="project" value="UniProtKB-KW"/>
</dbReference>
<dbReference type="InterPro" id="IPR029058">
    <property type="entry name" value="AB_hydrolase_fold"/>
</dbReference>
<dbReference type="RefSeq" id="WP_394458631.1">
    <property type="nucleotide sequence ID" value="NZ_JBIGHZ010000001.1"/>
</dbReference>
<feature type="domain" description="AB hydrolase-1" evidence="1">
    <location>
        <begin position="36"/>
        <end position="286"/>
    </location>
</feature>
<keyword evidence="3" id="KW-1185">Reference proteome</keyword>
<proteinExistence type="predicted"/>
<dbReference type="Gene3D" id="3.40.50.1820">
    <property type="entry name" value="alpha/beta hydrolase"/>
    <property type="match status" value="1"/>
</dbReference>
<evidence type="ECO:0000313" key="3">
    <source>
        <dbReference type="Proteomes" id="UP001606099"/>
    </source>
</evidence>